<dbReference type="AlphaFoldDB" id="A0A1T4W512"/>
<evidence type="ECO:0000313" key="2">
    <source>
        <dbReference type="EMBL" id="SKA72125.1"/>
    </source>
</evidence>
<dbReference type="OrthoDB" id="2005058at2"/>
<keyword evidence="1" id="KW-1133">Transmembrane helix</keyword>
<sequence length="124" mass="12721">MKTWKLVAGILSIVFTVIVLFQSCAVAVADGLEENESTSSGAGMLVAILLLAGGIVSIAVRKSIGKGGNIAVLIIFGLAALIGFANSSTYPDLVVWSGWCAINAGLALVCLIKGNKDNTPKLSE</sequence>
<gene>
    <name evidence="2" type="ORF">SAMN02745111_02306</name>
</gene>
<dbReference type="RefSeq" id="WP_078767128.1">
    <property type="nucleotide sequence ID" value="NZ_FUXZ01000017.1"/>
</dbReference>
<accession>A0A1T4W512</accession>
<proteinExistence type="predicted"/>
<evidence type="ECO:0000256" key="1">
    <source>
        <dbReference type="SAM" id="Phobius"/>
    </source>
</evidence>
<reference evidence="2 3" key="1">
    <citation type="submission" date="2017-02" db="EMBL/GenBank/DDBJ databases">
        <authorList>
            <person name="Peterson S.W."/>
        </authorList>
    </citation>
    <scope>NUCLEOTIDE SEQUENCE [LARGE SCALE GENOMIC DNA]</scope>
    <source>
        <strain evidence="2 3">ATCC 35992</strain>
    </source>
</reference>
<feature type="transmembrane region" description="Helical" evidence="1">
    <location>
        <begin position="93"/>
        <end position="112"/>
    </location>
</feature>
<feature type="transmembrane region" description="Helical" evidence="1">
    <location>
        <begin position="67"/>
        <end position="87"/>
    </location>
</feature>
<keyword evidence="1" id="KW-0472">Membrane</keyword>
<evidence type="ECO:0000313" key="3">
    <source>
        <dbReference type="Proteomes" id="UP000190814"/>
    </source>
</evidence>
<keyword evidence="1" id="KW-0812">Transmembrane</keyword>
<evidence type="ECO:0008006" key="4">
    <source>
        <dbReference type="Google" id="ProtNLM"/>
    </source>
</evidence>
<name>A0A1T4W512_9FIRM</name>
<dbReference type="PROSITE" id="PS51257">
    <property type="entry name" value="PROKAR_LIPOPROTEIN"/>
    <property type="match status" value="1"/>
</dbReference>
<protein>
    <recommendedName>
        <fullName evidence="4">Lipoprotein</fullName>
    </recommendedName>
</protein>
<dbReference type="Proteomes" id="UP000190814">
    <property type="component" value="Unassembled WGS sequence"/>
</dbReference>
<feature type="transmembrane region" description="Helical" evidence="1">
    <location>
        <begin position="39"/>
        <end position="60"/>
    </location>
</feature>
<dbReference type="STRING" id="39495.SAMN02745111_02306"/>
<organism evidence="2 3">
    <name type="scientific">Eubacterium uniforme</name>
    <dbReference type="NCBI Taxonomy" id="39495"/>
    <lineage>
        <taxon>Bacteria</taxon>
        <taxon>Bacillati</taxon>
        <taxon>Bacillota</taxon>
        <taxon>Clostridia</taxon>
        <taxon>Eubacteriales</taxon>
        <taxon>Eubacteriaceae</taxon>
        <taxon>Eubacterium</taxon>
    </lineage>
</organism>
<keyword evidence="3" id="KW-1185">Reference proteome</keyword>
<dbReference type="EMBL" id="FUXZ01000017">
    <property type="protein sequence ID" value="SKA72125.1"/>
    <property type="molecule type" value="Genomic_DNA"/>
</dbReference>